<reference evidence="1 2" key="1">
    <citation type="journal article" date="2019" name="Nat. Med.">
        <title>A library of human gut bacterial isolates paired with longitudinal multiomics data enables mechanistic microbiome research.</title>
        <authorList>
            <person name="Poyet M."/>
            <person name="Groussin M."/>
            <person name="Gibbons S.M."/>
            <person name="Avila-Pacheco J."/>
            <person name="Jiang X."/>
            <person name="Kearney S.M."/>
            <person name="Perrotta A.R."/>
            <person name="Berdy B."/>
            <person name="Zhao S."/>
            <person name="Lieberman T.D."/>
            <person name="Swanson P.K."/>
            <person name="Smith M."/>
            <person name="Roesemann S."/>
            <person name="Alexander J.E."/>
            <person name="Rich S.A."/>
            <person name="Livny J."/>
            <person name="Vlamakis H."/>
            <person name="Clish C."/>
            <person name="Bullock K."/>
            <person name="Deik A."/>
            <person name="Scott J."/>
            <person name="Pierce K.A."/>
            <person name="Xavier R.J."/>
            <person name="Alm E.J."/>
        </authorList>
    </citation>
    <scope>NUCLEOTIDE SEQUENCE [LARGE SCALE GENOMIC DNA]</scope>
    <source>
        <strain evidence="1 2">BIOML-A111</strain>
    </source>
</reference>
<dbReference type="EMBL" id="WDAY01000016">
    <property type="protein sequence ID" value="KAB6561266.1"/>
    <property type="molecule type" value="Genomic_DNA"/>
</dbReference>
<evidence type="ECO:0000313" key="1">
    <source>
        <dbReference type="EMBL" id="KAB6561266.1"/>
    </source>
</evidence>
<name>A0A7J5RIN5_PHOVU</name>
<comment type="caution">
    <text evidence="1">The sequence shown here is derived from an EMBL/GenBank/DDBJ whole genome shotgun (WGS) entry which is preliminary data.</text>
</comment>
<accession>A0A7J5RIN5</accession>
<proteinExistence type="predicted"/>
<dbReference type="Proteomes" id="UP000437431">
    <property type="component" value="Unassembled WGS sequence"/>
</dbReference>
<evidence type="ECO:0000313" key="2">
    <source>
        <dbReference type="Proteomes" id="UP000437431"/>
    </source>
</evidence>
<dbReference type="AlphaFoldDB" id="A0A7J5RIN5"/>
<protein>
    <submittedName>
        <fullName evidence="1">Uncharacterized protein</fullName>
    </submittedName>
</protein>
<sequence length="129" mass="14718">MGTFYKEFGLKKILECEGAKSWKEIKLGDTVQLISNLEDYNLTGSKKQVGALWEFNNGAKAVIGVIPEEEGKLIKDFLDMGWNKLFKAIISQNDSTKPLENRFKVAVYIERFIDVKDDVKKGNRGNRKE</sequence>
<gene>
    <name evidence="1" type="ORF">GAY79_08605</name>
</gene>
<organism evidence="1 2">
    <name type="scientific">Phocaeicola vulgatus</name>
    <name type="common">Bacteroides vulgatus</name>
    <dbReference type="NCBI Taxonomy" id="821"/>
    <lineage>
        <taxon>Bacteria</taxon>
        <taxon>Pseudomonadati</taxon>
        <taxon>Bacteroidota</taxon>
        <taxon>Bacteroidia</taxon>
        <taxon>Bacteroidales</taxon>
        <taxon>Bacteroidaceae</taxon>
        <taxon>Phocaeicola</taxon>
    </lineage>
</organism>